<dbReference type="HAMAP" id="MF_01054">
    <property type="entry name" value="UPF0237"/>
    <property type="match status" value="1"/>
</dbReference>
<dbReference type="Proteomes" id="UP001208570">
    <property type="component" value="Unassembled WGS sequence"/>
</dbReference>
<protein>
    <recommendedName>
        <fullName evidence="1">ACT domain-containing protein</fullName>
    </recommendedName>
</protein>
<proteinExistence type="inferred from homology"/>
<dbReference type="CDD" id="cd04872">
    <property type="entry name" value="ACT_1ZPV"/>
    <property type="match status" value="1"/>
</dbReference>
<dbReference type="InterPro" id="IPR045865">
    <property type="entry name" value="ACT-like_dom_sf"/>
</dbReference>
<evidence type="ECO:0000313" key="3">
    <source>
        <dbReference type="Proteomes" id="UP001208570"/>
    </source>
</evidence>
<dbReference type="EMBL" id="JAODUP010000583">
    <property type="protein sequence ID" value="KAK2146792.1"/>
    <property type="molecule type" value="Genomic_DNA"/>
</dbReference>
<comment type="caution">
    <text evidence="2">The sequence shown here is derived from an EMBL/GenBank/DDBJ whole genome shotgun (WGS) entry which is preliminary data.</text>
</comment>
<dbReference type="Gene3D" id="3.30.70.260">
    <property type="match status" value="1"/>
</dbReference>
<organism evidence="2 3">
    <name type="scientific">Paralvinella palmiformis</name>
    <dbReference type="NCBI Taxonomy" id="53620"/>
    <lineage>
        <taxon>Eukaryota</taxon>
        <taxon>Metazoa</taxon>
        <taxon>Spiralia</taxon>
        <taxon>Lophotrochozoa</taxon>
        <taxon>Annelida</taxon>
        <taxon>Polychaeta</taxon>
        <taxon>Sedentaria</taxon>
        <taxon>Canalipalpata</taxon>
        <taxon>Terebellida</taxon>
        <taxon>Terebelliformia</taxon>
        <taxon>Alvinellidae</taxon>
        <taxon>Paralvinella</taxon>
    </lineage>
</organism>
<dbReference type="PANTHER" id="PTHR34875">
    <property type="entry name" value="UPF0237 PROTEIN MJ1558"/>
    <property type="match status" value="1"/>
</dbReference>
<sequence length="87" mass="9661">MKLILTVIGKDNTGIIAGVSSVCATQSANILDIQQTIMDTTFVMIMLVEALRDSLSVLRDELLTLEKKLGVKINVYNEEVFHAMHRV</sequence>
<name>A0AAD9J614_9ANNE</name>
<keyword evidence="3" id="KW-1185">Reference proteome</keyword>
<evidence type="ECO:0000259" key="1">
    <source>
        <dbReference type="PROSITE" id="PS51671"/>
    </source>
</evidence>
<dbReference type="NCBIfam" id="NF001220">
    <property type="entry name" value="PRK00194.1"/>
    <property type="match status" value="1"/>
</dbReference>
<dbReference type="InterPro" id="IPR002912">
    <property type="entry name" value="ACT_dom"/>
</dbReference>
<gene>
    <name evidence="2" type="ORF">LSH36_583g01192</name>
</gene>
<accession>A0AAD9J614</accession>
<dbReference type="PANTHER" id="PTHR34875:SF6">
    <property type="entry name" value="UPF0237 PROTEIN MJ1558"/>
    <property type="match status" value="1"/>
</dbReference>
<dbReference type="InterPro" id="IPR050990">
    <property type="entry name" value="UPF0237/GcvR_regulator"/>
</dbReference>
<feature type="domain" description="ACT" evidence="1">
    <location>
        <begin position="4"/>
        <end position="76"/>
    </location>
</feature>
<dbReference type="Pfam" id="PF13740">
    <property type="entry name" value="ACT_6"/>
    <property type="match status" value="1"/>
</dbReference>
<dbReference type="InterPro" id="IPR022986">
    <property type="entry name" value="UPF0237_ACT"/>
</dbReference>
<evidence type="ECO:0000313" key="2">
    <source>
        <dbReference type="EMBL" id="KAK2146792.1"/>
    </source>
</evidence>
<reference evidence="2" key="1">
    <citation type="journal article" date="2023" name="Mol. Biol. Evol.">
        <title>Third-Generation Sequencing Reveals the Adaptive Role of the Epigenome in Three Deep-Sea Polychaetes.</title>
        <authorList>
            <person name="Perez M."/>
            <person name="Aroh O."/>
            <person name="Sun Y."/>
            <person name="Lan Y."/>
            <person name="Juniper S.K."/>
            <person name="Young C.R."/>
            <person name="Angers B."/>
            <person name="Qian P.Y."/>
        </authorList>
    </citation>
    <scope>NUCLEOTIDE SEQUENCE</scope>
    <source>
        <strain evidence="2">P08H-3</strain>
    </source>
</reference>
<dbReference type="SUPFAM" id="SSF55021">
    <property type="entry name" value="ACT-like"/>
    <property type="match status" value="1"/>
</dbReference>
<dbReference type="AlphaFoldDB" id="A0AAD9J614"/>
<dbReference type="PROSITE" id="PS51671">
    <property type="entry name" value="ACT"/>
    <property type="match status" value="1"/>
</dbReference>